<name>A0ABZ1E166_9RHOB</name>
<dbReference type="GO" id="GO:0016301">
    <property type="term" value="F:kinase activity"/>
    <property type="evidence" value="ECO:0007669"/>
    <property type="project" value="UniProtKB-KW"/>
</dbReference>
<reference evidence="2 3" key="1">
    <citation type="submission" date="2023-09" db="EMBL/GenBank/DDBJ databases">
        <title>Thioclava shenzhenensis sp. nov., a multidrug resistant bacteria-antagonizing species isolated from coastal seawater.</title>
        <authorList>
            <person name="Long M."/>
        </authorList>
    </citation>
    <scope>NUCLEOTIDE SEQUENCE [LARGE SCALE GENOMIC DNA]</scope>
    <source>
        <strain evidence="2 3">FTW29</strain>
    </source>
</reference>
<keyword evidence="3" id="KW-1185">Reference proteome</keyword>
<dbReference type="PANTHER" id="PTHR12358">
    <property type="entry name" value="SPHINGOSINE KINASE"/>
    <property type="match status" value="1"/>
</dbReference>
<dbReference type="InterPro" id="IPR016064">
    <property type="entry name" value="NAD/diacylglycerol_kinase_sf"/>
</dbReference>
<evidence type="ECO:0000259" key="1">
    <source>
        <dbReference type="PROSITE" id="PS50146"/>
    </source>
</evidence>
<accession>A0ABZ1E166</accession>
<dbReference type="PANTHER" id="PTHR12358:SF54">
    <property type="entry name" value="SPHINGOSINE KINASE RELATED PROTEIN"/>
    <property type="match status" value="1"/>
</dbReference>
<dbReference type="Gene3D" id="2.60.200.40">
    <property type="match status" value="1"/>
</dbReference>
<gene>
    <name evidence="2" type="ORF">RPE78_03785</name>
</gene>
<dbReference type="InterPro" id="IPR001206">
    <property type="entry name" value="Diacylglycerol_kinase_cat_dom"/>
</dbReference>
<protein>
    <submittedName>
        <fullName evidence="2">Diacylglycerol kinase family protein</fullName>
    </submittedName>
</protein>
<sequence>MSVTFAQTETPEDEARHGANFAATRVPFRRIYVVANPNSGQNSRTREPIEAALKVFGDEAKLYRWEPDHEVSETVDRAIADGAELIVAAGGDGTVMAVAQAMLGKGVPMAVLPLGTFNFYARGLRFSEDATEAAQQILKGETREIQVGSVDGRVFLNNASLGIYPKILKAREAIYARWGRHRMVAYWSVIRTFLKFQKPMKVDFQTEDLADTRATPLIFVARSAYQLDFFGLRGARAITDDKFAVLIAKGENRMQLFRLAWRLVTRQVREGRDYDVLRCREFTVGLRGKRRALLAFDGEKARMESPFAFRMHPDLLTIVLPEEKEQEAA</sequence>
<keyword evidence="2" id="KW-0808">Transferase</keyword>
<evidence type="ECO:0000313" key="2">
    <source>
        <dbReference type="EMBL" id="WRY34420.1"/>
    </source>
</evidence>
<dbReference type="InterPro" id="IPR017438">
    <property type="entry name" value="ATP-NAD_kinase_N"/>
</dbReference>
<dbReference type="Proteomes" id="UP001623290">
    <property type="component" value="Chromosome"/>
</dbReference>
<dbReference type="Gene3D" id="3.40.50.10330">
    <property type="entry name" value="Probable inorganic polyphosphate/atp-NAD kinase, domain 1"/>
    <property type="match status" value="1"/>
</dbReference>
<proteinExistence type="predicted"/>
<organism evidence="2 3">
    <name type="scientific">Thioclava litoralis</name>
    <dbReference type="NCBI Taxonomy" id="3076557"/>
    <lineage>
        <taxon>Bacteria</taxon>
        <taxon>Pseudomonadati</taxon>
        <taxon>Pseudomonadota</taxon>
        <taxon>Alphaproteobacteria</taxon>
        <taxon>Rhodobacterales</taxon>
        <taxon>Paracoccaceae</taxon>
        <taxon>Thioclava</taxon>
    </lineage>
</organism>
<dbReference type="Pfam" id="PF00781">
    <property type="entry name" value="DAGK_cat"/>
    <property type="match status" value="1"/>
</dbReference>
<dbReference type="EMBL" id="CP135443">
    <property type="protein sequence ID" value="WRY34420.1"/>
    <property type="molecule type" value="Genomic_DNA"/>
</dbReference>
<dbReference type="InterPro" id="IPR050187">
    <property type="entry name" value="Lipid_Phosphate_FormReg"/>
</dbReference>
<feature type="domain" description="DAGKc" evidence="1">
    <location>
        <begin position="26"/>
        <end position="154"/>
    </location>
</feature>
<evidence type="ECO:0000313" key="3">
    <source>
        <dbReference type="Proteomes" id="UP001623290"/>
    </source>
</evidence>
<dbReference type="RefSeq" id="WP_406721264.1">
    <property type="nucleotide sequence ID" value="NZ_CP135443.1"/>
</dbReference>
<dbReference type="PROSITE" id="PS50146">
    <property type="entry name" value="DAGK"/>
    <property type="match status" value="1"/>
</dbReference>
<keyword evidence="2" id="KW-0418">Kinase</keyword>
<dbReference type="SUPFAM" id="SSF111331">
    <property type="entry name" value="NAD kinase/diacylglycerol kinase-like"/>
    <property type="match status" value="1"/>
</dbReference>
<dbReference type="SMART" id="SM00046">
    <property type="entry name" value="DAGKc"/>
    <property type="match status" value="1"/>
</dbReference>